<gene>
    <name evidence="1" type="ORF">E1B28_001228</name>
</gene>
<name>A0A9P8AF67_9AGAR</name>
<dbReference type="InterPro" id="IPR027746">
    <property type="entry name" value="TTL"/>
</dbReference>
<dbReference type="OrthoDB" id="202825at2759"/>
<organism evidence="1 2">
    <name type="scientific">Marasmius oreades</name>
    <name type="common">fairy-ring Marasmius</name>
    <dbReference type="NCBI Taxonomy" id="181124"/>
    <lineage>
        <taxon>Eukaryota</taxon>
        <taxon>Fungi</taxon>
        <taxon>Dikarya</taxon>
        <taxon>Basidiomycota</taxon>
        <taxon>Agaricomycotina</taxon>
        <taxon>Agaricomycetes</taxon>
        <taxon>Agaricomycetidae</taxon>
        <taxon>Agaricales</taxon>
        <taxon>Marasmiineae</taxon>
        <taxon>Marasmiaceae</taxon>
        <taxon>Marasmius</taxon>
    </lineage>
</organism>
<dbReference type="RefSeq" id="XP_043015842.1">
    <property type="nucleotide sequence ID" value="XM_043147137.1"/>
</dbReference>
<dbReference type="AlphaFoldDB" id="A0A9P8AF67"/>
<accession>A0A9P8AF67</accession>
<dbReference type="KEGG" id="more:E1B28_001228"/>
<dbReference type="Proteomes" id="UP001049176">
    <property type="component" value="Chromosome 1"/>
</dbReference>
<dbReference type="GeneID" id="66070304"/>
<evidence type="ECO:0000313" key="1">
    <source>
        <dbReference type="EMBL" id="KAG7099372.1"/>
    </source>
</evidence>
<evidence type="ECO:0000313" key="2">
    <source>
        <dbReference type="Proteomes" id="UP001049176"/>
    </source>
</evidence>
<comment type="caution">
    <text evidence="1">The sequence shown here is derived from an EMBL/GenBank/DDBJ whole genome shotgun (WGS) entry which is preliminary data.</text>
</comment>
<sequence>MFAAKVVWPSAPLTDSLVRHALLRVLPDIQISDANLSSDSRSVQWSSYDEIDHVLVNLQRDTVLSSSYTFRKCLIRKHFLSRSIFTYLTKNPDSLLRNAWPRTFEIEISFVDELDEIFADELWELADELQNSKTWWILKPLSQIYNAVVPLFTPTTVAWPIVAMGSGCFTTGLHWRTYSRSLRQMTQKTKRTVKRKAPTIRVSSHHNYAIL</sequence>
<dbReference type="GO" id="GO:0000932">
    <property type="term" value="C:P-body"/>
    <property type="evidence" value="ECO:0007669"/>
    <property type="project" value="TreeGrafter"/>
</dbReference>
<keyword evidence="2" id="KW-1185">Reference proteome</keyword>
<reference evidence="1" key="1">
    <citation type="journal article" date="2021" name="Genome Biol. Evol.">
        <title>The assembled and annotated genome of the fairy-ring fungus Marasmius oreades.</title>
        <authorList>
            <person name="Hiltunen M."/>
            <person name="Ament-Velasquez S.L."/>
            <person name="Johannesson H."/>
        </authorList>
    </citation>
    <scope>NUCLEOTIDE SEQUENCE</scope>
    <source>
        <strain evidence="1">03SP1</strain>
    </source>
</reference>
<protein>
    <submittedName>
        <fullName evidence="1">Uncharacterized protein</fullName>
    </submittedName>
</protein>
<dbReference type="PANTHER" id="PTHR47551:SF1">
    <property type="entry name" value="TUBULIN--TYROSINE LIGASE PBY1-RELATED"/>
    <property type="match status" value="1"/>
</dbReference>
<dbReference type="EMBL" id="CM032181">
    <property type="protein sequence ID" value="KAG7099372.1"/>
    <property type="molecule type" value="Genomic_DNA"/>
</dbReference>
<proteinExistence type="predicted"/>
<dbReference type="PANTHER" id="PTHR47551">
    <property type="entry name" value="TUBULIN--TYROSINE LIGASE PBY1-RELATED"/>
    <property type="match status" value="1"/>
</dbReference>